<dbReference type="Proteomes" id="UP000028939">
    <property type="component" value="Chromosome"/>
</dbReference>
<dbReference type="Gene3D" id="3.90.220.20">
    <property type="entry name" value="DNA methylase specificity domains"/>
    <property type="match status" value="1"/>
</dbReference>
<dbReference type="InterPro" id="IPR044946">
    <property type="entry name" value="Restrct_endonuc_typeI_TRD_sf"/>
</dbReference>
<dbReference type="HOGENOM" id="CLU_896549_0_0_11"/>
<keyword evidence="3" id="KW-0238">DNA-binding</keyword>
<keyword evidence="6" id="KW-1185">Reference proteome</keyword>
<dbReference type="STRING" id="401472.CUREI_04310"/>
<dbReference type="GeneID" id="78353114"/>
<keyword evidence="5" id="KW-0378">Hydrolase</keyword>
<evidence type="ECO:0000256" key="3">
    <source>
        <dbReference type="ARBA" id="ARBA00023125"/>
    </source>
</evidence>
<dbReference type="RefSeq" id="WP_022865465.1">
    <property type="nucleotide sequence ID" value="NZ_CP009215.1"/>
</dbReference>
<dbReference type="GO" id="GO:0003677">
    <property type="term" value="F:DNA binding"/>
    <property type="evidence" value="ECO:0007669"/>
    <property type="project" value="UniProtKB-KW"/>
</dbReference>
<dbReference type="InterPro" id="IPR000055">
    <property type="entry name" value="Restrct_endonuc_typeI_TRD"/>
</dbReference>
<evidence type="ECO:0000313" key="5">
    <source>
        <dbReference type="EMBL" id="AIL96619.1"/>
    </source>
</evidence>
<keyword evidence="2" id="KW-0680">Restriction system</keyword>
<evidence type="ECO:0000313" key="6">
    <source>
        <dbReference type="Proteomes" id="UP000028939"/>
    </source>
</evidence>
<dbReference type="EMBL" id="CP009215">
    <property type="protein sequence ID" value="AIL96619.1"/>
    <property type="molecule type" value="Genomic_DNA"/>
</dbReference>
<keyword evidence="5" id="KW-0255">Endonuclease</keyword>
<reference evidence="5 6" key="1">
    <citation type="submission" date="2014-08" db="EMBL/GenBank/DDBJ databases">
        <title>Complete genome sequence of Corynebacterium ureicelerivorans DSM 45051, a lipophilic and urea-splitting isolate from a blood culture of a septicaemia patient.</title>
        <authorList>
            <person name="Tippelt A."/>
            <person name="Albersmeier A."/>
            <person name="Brinkrolf K."/>
            <person name="Ruckert C."/>
            <person name="Tauch A."/>
        </authorList>
    </citation>
    <scope>NUCLEOTIDE SEQUENCE [LARGE SCALE GENOMIC DNA]</scope>
    <source>
        <strain evidence="5 6">IMMIB RIV-2301</strain>
    </source>
</reference>
<evidence type="ECO:0000256" key="2">
    <source>
        <dbReference type="ARBA" id="ARBA00022747"/>
    </source>
</evidence>
<dbReference type="GO" id="GO:0004519">
    <property type="term" value="F:endonuclease activity"/>
    <property type="evidence" value="ECO:0007669"/>
    <property type="project" value="UniProtKB-KW"/>
</dbReference>
<dbReference type="Pfam" id="PF01420">
    <property type="entry name" value="Methylase_S"/>
    <property type="match status" value="1"/>
</dbReference>
<name>A0A077HK95_9CORY</name>
<comment type="similarity">
    <text evidence="1">Belongs to the type-I restriction system S methylase family.</text>
</comment>
<protein>
    <submittedName>
        <fullName evidence="5">Restriction endonuclease subunit S</fullName>
    </submittedName>
</protein>
<proteinExistence type="inferred from homology"/>
<dbReference type="SUPFAM" id="SSF116734">
    <property type="entry name" value="DNA methylase specificity domain"/>
    <property type="match status" value="2"/>
</dbReference>
<organism evidence="5 6">
    <name type="scientific">Corynebacterium ureicelerivorans</name>
    <dbReference type="NCBI Taxonomy" id="401472"/>
    <lineage>
        <taxon>Bacteria</taxon>
        <taxon>Bacillati</taxon>
        <taxon>Actinomycetota</taxon>
        <taxon>Actinomycetes</taxon>
        <taxon>Mycobacteriales</taxon>
        <taxon>Corynebacteriaceae</taxon>
        <taxon>Corynebacterium</taxon>
    </lineage>
</organism>
<feature type="domain" description="Type I restriction modification DNA specificity" evidence="4">
    <location>
        <begin position="167"/>
        <end position="311"/>
    </location>
</feature>
<evidence type="ECO:0000259" key="4">
    <source>
        <dbReference type="Pfam" id="PF01420"/>
    </source>
</evidence>
<dbReference type="KEGG" id="cuv:CUREI_04310"/>
<keyword evidence="5" id="KW-0540">Nuclease</keyword>
<dbReference type="AlphaFoldDB" id="A0A077HK95"/>
<gene>
    <name evidence="5" type="ORF">CUREI_04310</name>
</gene>
<accession>A0A077HK95</accession>
<dbReference type="REBASE" id="92770">
    <property type="entry name" value="S.Cur2301ORF4310P"/>
</dbReference>
<dbReference type="GO" id="GO:0009307">
    <property type="term" value="P:DNA restriction-modification system"/>
    <property type="evidence" value="ECO:0007669"/>
    <property type="project" value="UniProtKB-KW"/>
</dbReference>
<sequence>MTRQPLGDLFHVEYGNKLDMNKMTPTDPRTGIAFVGRVGGLNGKSGVSGYVEALPDLTPYPTGLITVALGGSRLLSSYVQQRPFYTAQNVAVLRPKRDTMSLNERLFYAMCIRKNAFRYSAFGREANRTLATIEVPTEIPDWVEISEVPTHEGLRAATGDPVALTDPSGWCDFPIEQLFEIKKGKRVTKANRQPGTTRFIGASDSNNGITDWSALEPLFPAGTITVPYNGSVGYSFYQDQPYFASDDIQVLIPKQEVSYWAMLFISTMIRHEKDRFTYGYKWNLARMRKMTLRLPAAPTGKPDWDYMEGFMQGLPFSAAITGEVGV</sequence>
<evidence type="ECO:0000256" key="1">
    <source>
        <dbReference type="ARBA" id="ARBA00010923"/>
    </source>
</evidence>